<dbReference type="EMBL" id="UINC01220788">
    <property type="protein sequence ID" value="SVE48845.1"/>
    <property type="molecule type" value="Genomic_DNA"/>
</dbReference>
<dbReference type="AlphaFoldDB" id="A0A383DXB3"/>
<accession>A0A383DXB3</accession>
<reference evidence="1" key="1">
    <citation type="submission" date="2018-05" db="EMBL/GenBank/DDBJ databases">
        <authorList>
            <person name="Lanie J.A."/>
            <person name="Ng W.-L."/>
            <person name="Kazmierczak K.M."/>
            <person name="Andrzejewski T.M."/>
            <person name="Davidsen T.M."/>
            <person name="Wayne K.J."/>
            <person name="Tettelin H."/>
            <person name="Glass J.I."/>
            <person name="Rusch D."/>
            <person name="Podicherti R."/>
            <person name="Tsui H.-C.T."/>
            <person name="Winkler M.E."/>
        </authorList>
    </citation>
    <scope>NUCLEOTIDE SEQUENCE</scope>
</reference>
<name>A0A383DXB3_9ZZZZ</name>
<organism evidence="1">
    <name type="scientific">marine metagenome</name>
    <dbReference type="NCBI Taxonomy" id="408172"/>
    <lineage>
        <taxon>unclassified sequences</taxon>
        <taxon>metagenomes</taxon>
        <taxon>ecological metagenomes</taxon>
    </lineage>
</organism>
<sequence>MTVPRVVPRMKATNGDIAGLKVKTIVKLADKSAGLTLARLWV</sequence>
<proteinExistence type="predicted"/>
<feature type="non-terminal residue" evidence="1">
    <location>
        <position position="42"/>
    </location>
</feature>
<protein>
    <submittedName>
        <fullName evidence="1">Uncharacterized protein</fullName>
    </submittedName>
</protein>
<gene>
    <name evidence="1" type="ORF">METZ01_LOCUS501699</name>
</gene>
<evidence type="ECO:0000313" key="1">
    <source>
        <dbReference type="EMBL" id="SVE48845.1"/>
    </source>
</evidence>